<feature type="transmembrane region" description="Helical" evidence="1">
    <location>
        <begin position="31"/>
        <end position="52"/>
    </location>
</feature>
<dbReference type="RefSeq" id="WP_236337935.1">
    <property type="nucleotide sequence ID" value="NZ_JAKIJS010000002.1"/>
</dbReference>
<proteinExistence type="predicted"/>
<evidence type="ECO:0000313" key="2">
    <source>
        <dbReference type="EMBL" id="MCF6139164.1"/>
    </source>
</evidence>
<feature type="transmembrane region" description="Helical" evidence="1">
    <location>
        <begin position="58"/>
        <end position="82"/>
    </location>
</feature>
<dbReference type="Proteomes" id="UP001649381">
    <property type="component" value="Unassembled WGS sequence"/>
</dbReference>
<evidence type="ECO:0008006" key="4">
    <source>
        <dbReference type="Google" id="ProtNLM"/>
    </source>
</evidence>
<evidence type="ECO:0000313" key="3">
    <source>
        <dbReference type="Proteomes" id="UP001649381"/>
    </source>
</evidence>
<keyword evidence="1" id="KW-0812">Transmembrane</keyword>
<comment type="caution">
    <text evidence="2">The sequence shown here is derived from an EMBL/GenBank/DDBJ whole genome shotgun (WGS) entry which is preliminary data.</text>
</comment>
<reference evidence="2 3" key="1">
    <citation type="submission" date="2022-01" db="EMBL/GenBank/DDBJ databases">
        <title>Alkalihalobacillus sp. EGI L200015, a novel bacterium isolated from a salt lake sediment.</title>
        <authorList>
            <person name="Gao L."/>
            <person name="Fang B.-Z."/>
            <person name="Li W.-J."/>
        </authorList>
    </citation>
    <scope>NUCLEOTIDE SEQUENCE [LARGE SCALE GENOMIC DNA]</scope>
    <source>
        <strain evidence="2 3">KCTC 12718</strain>
    </source>
</reference>
<protein>
    <recommendedName>
        <fullName evidence="4">YesK-like protein</fullName>
    </recommendedName>
</protein>
<keyword evidence="1" id="KW-0472">Membrane</keyword>
<sequence length="94" mass="10748">MTDIVLLTAISLSWIIFSWLVIYFHRKLGWYILPYTVFQLGATLIVYSVAFVKGWAGIGFTSLGLFIIGVALFILLIVFVGYKMKPREAYEDFT</sequence>
<accession>A0ABS9H2Q3</accession>
<gene>
    <name evidence="2" type="ORF">L2716_15615</name>
</gene>
<name>A0ABS9H2Q3_9BACL</name>
<keyword evidence="3" id="KW-1185">Reference proteome</keyword>
<evidence type="ECO:0000256" key="1">
    <source>
        <dbReference type="SAM" id="Phobius"/>
    </source>
</evidence>
<organism evidence="2 3">
    <name type="scientific">Pseudalkalibacillus berkeleyi</name>
    <dbReference type="NCBI Taxonomy" id="1069813"/>
    <lineage>
        <taxon>Bacteria</taxon>
        <taxon>Bacillati</taxon>
        <taxon>Bacillota</taxon>
        <taxon>Bacilli</taxon>
        <taxon>Bacillales</taxon>
        <taxon>Fictibacillaceae</taxon>
        <taxon>Pseudalkalibacillus</taxon>
    </lineage>
</organism>
<feature type="transmembrane region" description="Helical" evidence="1">
    <location>
        <begin position="6"/>
        <end position="24"/>
    </location>
</feature>
<dbReference type="EMBL" id="JAKIJS010000002">
    <property type="protein sequence ID" value="MCF6139164.1"/>
    <property type="molecule type" value="Genomic_DNA"/>
</dbReference>
<keyword evidence="1" id="KW-1133">Transmembrane helix</keyword>